<dbReference type="EMBL" id="JMEE01000047">
    <property type="protein sequence ID" value="RWR00491.1"/>
    <property type="molecule type" value="Genomic_DNA"/>
</dbReference>
<sequence length="91" mass="10216">MADIKLTLAQLAASFRQFYVRLHFSLQNAVILCVFSAETGRSVLPLSANHQAQCGIRAIIRQERRNPPGLLWRGLAIQQNKRLLAFLQGTV</sequence>
<accession>A0A443I8L6</accession>
<comment type="caution">
    <text evidence="1">The sequence shown here is derived from an EMBL/GenBank/DDBJ whole genome shotgun (WGS) entry which is preliminary data.</text>
</comment>
<dbReference type="Proteomes" id="UP000288794">
    <property type="component" value="Unassembled WGS sequence"/>
</dbReference>
<organism evidence="1 2">
    <name type="scientific">[Pantoea] beijingensis</name>
    <dbReference type="NCBI Taxonomy" id="1324864"/>
    <lineage>
        <taxon>Bacteria</taxon>
        <taxon>Pseudomonadati</taxon>
        <taxon>Pseudomonadota</taxon>
        <taxon>Gammaproteobacteria</taxon>
        <taxon>Enterobacterales</taxon>
        <taxon>Erwiniaceae</taxon>
        <taxon>Erwinia</taxon>
    </lineage>
</organism>
<evidence type="ECO:0000313" key="2">
    <source>
        <dbReference type="Proteomes" id="UP000288794"/>
    </source>
</evidence>
<proteinExistence type="predicted"/>
<dbReference type="AlphaFoldDB" id="A0A443I8L6"/>
<gene>
    <name evidence="1" type="ORF">ED28_18570</name>
</gene>
<reference evidence="1 2" key="1">
    <citation type="submission" date="2014-04" db="EMBL/GenBank/DDBJ databases">
        <title>Draft genome sequence of Pantoea beijingensis strain LMG 27579, an emerging pathogen to Pleurotus eryngii with potential industrial application.</title>
        <authorList>
            <person name="Xu F."/>
            <person name="Liu Y."/>
            <person name="Wang S."/>
            <person name="Yin Y."/>
            <person name="Ma Y."/>
            <person name="Zhao S."/>
            <person name="Rong C."/>
        </authorList>
    </citation>
    <scope>NUCLEOTIDE SEQUENCE [LARGE SCALE GENOMIC DNA]</scope>
    <source>
        <strain evidence="1 2">LMG 27579</strain>
    </source>
</reference>
<name>A0A443I8L6_9GAMM</name>
<evidence type="ECO:0000313" key="1">
    <source>
        <dbReference type="EMBL" id="RWR00491.1"/>
    </source>
</evidence>
<keyword evidence="2" id="KW-1185">Reference proteome</keyword>
<protein>
    <submittedName>
        <fullName evidence="1">Uncharacterized protein</fullName>
    </submittedName>
</protein>